<feature type="domain" description="HTH araC/xylS-type" evidence="3">
    <location>
        <begin position="1"/>
        <end position="38"/>
    </location>
</feature>
<dbReference type="PROSITE" id="PS01124">
    <property type="entry name" value="HTH_ARAC_FAMILY_2"/>
    <property type="match status" value="1"/>
</dbReference>
<proteinExistence type="predicted"/>
<gene>
    <name evidence="4" type="ORF">INT76_09470</name>
</gene>
<protein>
    <submittedName>
        <fullName evidence="4">Helix-turn-helix transcriptional regulator</fullName>
    </submittedName>
</protein>
<keyword evidence="2" id="KW-0804">Transcription</keyword>
<reference evidence="4 5" key="1">
    <citation type="submission" date="2021-04" db="EMBL/GenBank/DDBJ databases">
        <title>Complete genome sequence of a novel Streptococcus species.</title>
        <authorList>
            <person name="Teng J.L.L."/>
        </authorList>
    </citation>
    <scope>NUCLEOTIDE SEQUENCE [LARGE SCALE GENOMIC DNA]</scope>
    <source>
        <strain evidence="4 5">HKU75</strain>
    </source>
</reference>
<accession>A0ABX7YL09</accession>
<dbReference type="EMBL" id="CP073084">
    <property type="protein sequence ID" value="QUE54044.1"/>
    <property type="molecule type" value="Genomic_DNA"/>
</dbReference>
<evidence type="ECO:0000259" key="3">
    <source>
        <dbReference type="PROSITE" id="PS01124"/>
    </source>
</evidence>
<dbReference type="Proteomes" id="UP000677616">
    <property type="component" value="Chromosome"/>
</dbReference>
<evidence type="ECO:0000256" key="1">
    <source>
        <dbReference type="ARBA" id="ARBA00023015"/>
    </source>
</evidence>
<keyword evidence="1" id="KW-0805">Transcription regulation</keyword>
<keyword evidence="5" id="KW-1185">Reference proteome</keyword>
<sequence>MKLPTEEISSLVGYSEVDAFSRAFNKWTGMTLTNYKKQFPR</sequence>
<evidence type="ECO:0000313" key="4">
    <source>
        <dbReference type="EMBL" id="QUE54044.1"/>
    </source>
</evidence>
<name>A0ABX7YL09_9STRE</name>
<dbReference type="Gene3D" id="1.10.10.60">
    <property type="entry name" value="Homeodomain-like"/>
    <property type="match status" value="1"/>
</dbReference>
<dbReference type="InterPro" id="IPR018060">
    <property type="entry name" value="HTH_AraC"/>
</dbReference>
<dbReference type="SUPFAM" id="SSF46689">
    <property type="entry name" value="Homeodomain-like"/>
    <property type="match status" value="1"/>
</dbReference>
<dbReference type="RefSeq" id="WP_212570204.1">
    <property type="nucleotide sequence ID" value="NZ_CP073084.1"/>
</dbReference>
<dbReference type="InterPro" id="IPR009057">
    <property type="entry name" value="Homeodomain-like_sf"/>
</dbReference>
<evidence type="ECO:0000313" key="5">
    <source>
        <dbReference type="Proteomes" id="UP000677616"/>
    </source>
</evidence>
<evidence type="ECO:0000256" key="2">
    <source>
        <dbReference type="ARBA" id="ARBA00023163"/>
    </source>
</evidence>
<organism evidence="4 5">
    <name type="scientific">Streptococcus oriscaviae</name>
    <dbReference type="NCBI Taxonomy" id="2781599"/>
    <lineage>
        <taxon>Bacteria</taxon>
        <taxon>Bacillati</taxon>
        <taxon>Bacillota</taxon>
        <taxon>Bacilli</taxon>
        <taxon>Lactobacillales</taxon>
        <taxon>Streptococcaceae</taxon>
        <taxon>Streptococcus</taxon>
    </lineage>
</organism>